<accession>A0ACB9HRS2</accession>
<reference evidence="1 2" key="2">
    <citation type="journal article" date="2022" name="Mol. Ecol. Resour.">
        <title>The genomes of chicory, endive, great burdock and yacon provide insights into Asteraceae paleo-polyploidization history and plant inulin production.</title>
        <authorList>
            <person name="Fan W."/>
            <person name="Wang S."/>
            <person name="Wang H."/>
            <person name="Wang A."/>
            <person name="Jiang F."/>
            <person name="Liu H."/>
            <person name="Zhao H."/>
            <person name="Xu D."/>
            <person name="Zhang Y."/>
        </authorList>
    </citation>
    <scope>NUCLEOTIDE SEQUENCE [LARGE SCALE GENOMIC DNA]</scope>
    <source>
        <strain evidence="2">cv. Yunnan</strain>
        <tissue evidence="1">Leaves</tissue>
    </source>
</reference>
<name>A0ACB9HRS2_9ASTR</name>
<keyword evidence="2" id="KW-1185">Reference proteome</keyword>
<evidence type="ECO:0000313" key="1">
    <source>
        <dbReference type="EMBL" id="KAI3798517.1"/>
    </source>
</evidence>
<proteinExistence type="predicted"/>
<organism evidence="1 2">
    <name type="scientific">Smallanthus sonchifolius</name>
    <dbReference type="NCBI Taxonomy" id="185202"/>
    <lineage>
        <taxon>Eukaryota</taxon>
        <taxon>Viridiplantae</taxon>
        <taxon>Streptophyta</taxon>
        <taxon>Embryophyta</taxon>
        <taxon>Tracheophyta</taxon>
        <taxon>Spermatophyta</taxon>
        <taxon>Magnoliopsida</taxon>
        <taxon>eudicotyledons</taxon>
        <taxon>Gunneridae</taxon>
        <taxon>Pentapetalae</taxon>
        <taxon>asterids</taxon>
        <taxon>campanulids</taxon>
        <taxon>Asterales</taxon>
        <taxon>Asteraceae</taxon>
        <taxon>Asteroideae</taxon>
        <taxon>Heliantheae alliance</taxon>
        <taxon>Millerieae</taxon>
        <taxon>Smallanthus</taxon>
    </lineage>
</organism>
<evidence type="ECO:0000313" key="2">
    <source>
        <dbReference type="Proteomes" id="UP001056120"/>
    </source>
</evidence>
<dbReference type="Proteomes" id="UP001056120">
    <property type="component" value="Linkage Group LG11"/>
</dbReference>
<protein>
    <submittedName>
        <fullName evidence="1">Uncharacterized protein</fullName>
    </submittedName>
</protein>
<reference evidence="2" key="1">
    <citation type="journal article" date="2022" name="Mol. Ecol. Resour.">
        <title>The genomes of chicory, endive, great burdock and yacon provide insights into Asteraceae palaeo-polyploidization history and plant inulin production.</title>
        <authorList>
            <person name="Fan W."/>
            <person name="Wang S."/>
            <person name="Wang H."/>
            <person name="Wang A."/>
            <person name="Jiang F."/>
            <person name="Liu H."/>
            <person name="Zhao H."/>
            <person name="Xu D."/>
            <person name="Zhang Y."/>
        </authorList>
    </citation>
    <scope>NUCLEOTIDE SEQUENCE [LARGE SCALE GENOMIC DNA]</scope>
    <source>
        <strain evidence="2">cv. Yunnan</strain>
    </source>
</reference>
<gene>
    <name evidence="1" type="ORF">L1987_33794</name>
</gene>
<sequence>MVTPIYVHNHGNVIIKGLWGVGAVKIQFTLVIINKIFALLHISPKFPSFYSEIMANSEESSPLVANQGENNTDPQSDFIISHEKSTTKTLIPNSPTADTKQSPPGFHQAVYGWTAV</sequence>
<comment type="caution">
    <text evidence="1">The sequence shown here is derived from an EMBL/GenBank/DDBJ whole genome shotgun (WGS) entry which is preliminary data.</text>
</comment>
<dbReference type="EMBL" id="CM042028">
    <property type="protein sequence ID" value="KAI3798517.1"/>
    <property type="molecule type" value="Genomic_DNA"/>
</dbReference>